<comment type="domain">
    <text evidence="14">The Walker A ATP-binding motif also binds Pi and PPi.</text>
</comment>
<keyword evidence="11 14" id="KW-0511">Multifunctional enzyme</keyword>
<evidence type="ECO:0000256" key="4">
    <source>
        <dbReference type="ARBA" id="ARBA00022527"/>
    </source>
</evidence>
<dbReference type="FunFam" id="3.40.50.300:FF:000174">
    <property type="entry name" value="HPr kinase/phosphorylase"/>
    <property type="match status" value="1"/>
</dbReference>
<feature type="region of interest" description="Important for the catalytic mechanism of both phosphorylation and dephosphorylation" evidence="14">
    <location>
        <begin position="203"/>
        <end position="212"/>
    </location>
</feature>
<dbReference type="Gene3D" id="3.40.1390.20">
    <property type="entry name" value="HprK N-terminal domain-like"/>
    <property type="match status" value="1"/>
</dbReference>
<dbReference type="Proteomes" id="UP000247476">
    <property type="component" value="Unassembled WGS sequence"/>
</dbReference>
<comment type="subunit">
    <text evidence="14">Homohexamer.</text>
</comment>
<gene>
    <name evidence="14" type="primary">hprK</name>
    <name evidence="17" type="ORF">DLM86_05385</name>
</gene>
<comment type="function">
    <text evidence="14">Catalyzes the ATP- as well as the pyrophosphate-dependent phosphorylation of a specific serine residue in HPr, a phosphocarrier protein of the phosphoenolpyruvate-dependent sugar phosphotransferase system (PTS). HprK/P also catalyzes the pyrophosphate-producing, inorganic phosphate-dependent dephosphorylation (phosphorolysis) of seryl-phosphorylated HPr (P-Ser-HPr). The two antagonistic activities of HprK/P are regulated by several intracellular metabolites, which change their concentration in response to the absence or presence of rapidly metabolisable carbon sources (glucose, fructose, etc.) in the growth medium. Therefore, by controlling the phosphorylation state of HPr, HPrK/P is a sensor enzyme that plays a major role in the regulation of carbon metabolism and sugar transport: it mediates carbon catabolite repression (CCR), and regulates PTS-catalyzed carbohydrate uptake and inducer exclusion.</text>
</comment>
<evidence type="ECO:0000256" key="8">
    <source>
        <dbReference type="ARBA" id="ARBA00022777"/>
    </source>
</evidence>
<evidence type="ECO:0000256" key="3">
    <source>
        <dbReference type="ARBA" id="ARBA00006883"/>
    </source>
</evidence>
<dbReference type="Pfam" id="PF02603">
    <property type="entry name" value="Hpr_kinase_N"/>
    <property type="match status" value="1"/>
</dbReference>
<keyword evidence="6 14" id="KW-0479">Metal-binding</keyword>
<keyword evidence="4 14" id="KW-0723">Serine/threonine-protein kinase</keyword>
<evidence type="ECO:0000313" key="17">
    <source>
        <dbReference type="EMBL" id="PYI56411.1"/>
    </source>
</evidence>
<accession>A0A2V5KA42</accession>
<feature type="active site" evidence="14">
    <location>
        <position position="140"/>
    </location>
</feature>
<evidence type="ECO:0000256" key="10">
    <source>
        <dbReference type="ARBA" id="ARBA00022842"/>
    </source>
</evidence>
<dbReference type="EC" id="2.7.11.-" evidence="14"/>
<feature type="domain" description="HPr(Ser) kinase/phosphorylase N-terminal" evidence="15">
    <location>
        <begin position="4"/>
        <end position="129"/>
    </location>
</feature>
<dbReference type="EC" id="2.7.4.-" evidence="14"/>
<name>A0A2V5KA42_9BACL</name>
<comment type="caution">
    <text evidence="14">Lacks conserved residue(s) required for the propagation of feature annotation.</text>
</comment>
<feature type="binding site" evidence="14">
    <location>
        <position position="162"/>
    </location>
    <ligand>
        <name>Mg(2+)</name>
        <dbReference type="ChEBI" id="CHEBI:18420"/>
    </ligand>
</feature>
<keyword evidence="7 14" id="KW-0547">Nucleotide-binding</keyword>
<evidence type="ECO:0000259" key="16">
    <source>
        <dbReference type="Pfam" id="PF07475"/>
    </source>
</evidence>
<dbReference type="NCBIfam" id="TIGR00679">
    <property type="entry name" value="hpr-ser"/>
    <property type="match status" value="1"/>
</dbReference>
<evidence type="ECO:0000259" key="15">
    <source>
        <dbReference type="Pfam" id="PF02603"/>
    </source>
</evidence>
<dbReference type="OrthoDB" id="9778803at2"/>
<evidence type="ECO:0000256" key="2">
    <source>
        <dbReference type="ARBA" id="ARBA00001946"/>
    </source>
</evidence>
<evidence type="ECO:0000256" key="6">
    <source>
        <dbReference type="ARBA" id="ARBA00022723"/>
    </source>
</evidence>
<dbReference type="InterPro" id="IPR011104">
    <property type="entry name" value="Hpr_kin/Pase_C"/>
</dbReference>
<dbReference type="GO" id="GO:0000155">
    <property type="term" value="F:phosphorelay sensor kinase activity"/>
    <property type="evidence" value="ECO:0007669"/>
    <property type="project" value="InterPro"/>
</dbReference>
<protein>
    <recommendedName>
        <fullName evidence="14">HPr kinase/phosphorylase</fullName>
        <shortName evidence="14">HPrK/P</shortName>
        <ecNumber evidence="14">2.7.11.-</ecNumber>
        <ecNumber evidence="14">2.7.4.-</ecNumber>
    </recommendedName>
    <alternativeName>
        <fullName evidence="14">HPr(Ser) kinase/phosphorylase</fullName>
    </alternativeName>
</protein>
<dbReference type="InterPro" id="IPR003755">
    <property type="entry name" value="HPr(Ser)_kin/Pase"/>
</dbReference>
<keyword evidence="10 14" id="KW-0460">Magnesium</keyword>
<dbReference type="RefSeq" id="WP_110838937.1">
    <property type="nucleotide sequence ID" value="NZ_QJVJ01000002.1"/>
</dbReference>
<dbReference type="InterPro" id="IPR011126">
    <property type="entry name" value="Hpr_kin/Pase_Hpr_N"/>
</dbReference>
<dbReference type="GO" id="GO:0000287">
    <property type="term" value="F:magnesium ion binding"/>
    <property type="evidence" value="ECO:0007669"/>
    <property type="project" value="UniProtKB-UniRule"/>
</dbReference>
<evidence type="ECO:0000256" key="5">
    <source>
        <dbReference type="ARBA" id="ARBA00022679"/>
    </source>
</evidence>
<dbReference type="PANTHER" id="PTHR30305">
    <property type="entry name" value="PROTEIN YJDM-RELATED"/>
    <property type="match status" value="1"/>
</dbReference>
<dbReference type="HAMAP" id="MF_01249">
    <property type="entry name" value="HPr_kinase"/>
    <property type="match status" value="1"/>
</dbReference>
<feature type="domain" description="HPr kinase/phosphorylase C-terminal" evidence="16">
    <location>
        <begin position="132"/>
        <end position="300"/>
    </location>
</feature>
<dbReference type="GO" id="GO:0004712">
    <property type="term" value="F:protein serine/threonine/tyrosine kinase activity"/>
    <property type="evidence" value="ECO:0007669"/>
    <property type="project" value="UniProtKB-UniRule"/>
</dbReference>
<evidence type="ECO:0000256" key="12">
    <source>
        <dbReference type="ARBA" id="ARBA00023277"/>
    </source>
</evidence>
<reference evidence="17 18" key="1">
    <citation type="submission" date="2018-05" db="EMBL/GenBank/DDBJ databases">
        <title>Paenibacillus flagellatus sp. nov., isolated from selenium mineral soil.</title>
        <authorList>
            <person name="Dai X."/>
        </authorList>
    </citation>
    <scope>NUCLEOTIDE SEQUENCE [LARGE SCALE GENOMIC DNA]</scope>
    <source>
        <strain evidence="17 18">DXL2</strain>
    </source>
</reference>
<dbReference type="SUPFAM" id="SSF75138">
    <property type="entry name" value="HprK N-terminal domain-like"/>
    <property type="match status" value="1"/>
</dbReference>
<keyword evidence="9 14" id="KW-0067">ATP-binding</keyword>
<dbReference type="PANTHER" id="PTHR30305:SF1">
    <property type="entry name" value="HPR KINASE_PHOSPHORYLASE"/>
    <property type="match status" value="1"/>
</dbReference>
<comment type="cofactor">
    <cofactor evidence="2 14">
        <name>Mg(2+)</name>
        <dbReference type="ChEBI" id="CHEBI:18420"/>
    </cofactor>
</comment>
<evidence type="ECO:0000256" key="1">
    <source>
        <dbReference type="ARBA" id="ARBA00001120"/>
    </source>
</evidence>
<feature type="active site" description="Proton acceptor; for phosphorylation activity. Proton donor; for dephosphorylation activity" evidence="14">
    <location>
        <position position="179"/>
    </location>
</feature>
<dbReference type="CDD" id="cd01918">
    <property type="entry name" value="HprK_C"/>
    <property type="match status" value="1"/>
</dbReference>
<dbReference type="GO" id="GO:0004674">
    <property type="term" value="F:protein serine/threonine kinase activity"/>
    <property type="evidence" value="ECO:0007669"/>
    <property type="project" value="UniProtKB-KW"/>
</dbReference>
<feature type="region of interest" description="Important for the catalytic mechanism of dephosphorylation" evidence="14">
    <location>
        <begin position="266"/>
        <end position="271"/>
    </location>
</feature>
<evidence type="ECO:0000256" key="14">
    <source>
        <dbReference type="HAMAP-Rule" id="MF_01249"/>
    </source>
</evidence>
<keyword evidence="5 14" id="KW-0808">Transferase</keyword>
<dbReference type="GO" id="GO:0005524">
    <property type="term" value="F:ATP binding"/>
    <property type="evidence" value="ECO:0007669"/>
    <property type="project" value="UniProtKB-UniRule"/>
</dbReference>
<evidence type="ECO:0000256" key="7">
    <source>
        <dbReference type="ARBA" id="ARBA00022741"/>
    </source>
</evidence>
<keyword evidence="8 14" id="KW-0418">Kinase</keyword>
<comment type="catalytic activity">
    <reaction evidence="1 14">
        <text>[HPr protein]-L-serine + ATP = [HPr protein]-O-phospho-L-serine + ADP + H(+)</text>
        <dbReference type="Rhea" id="RHEA:46600"/>
        <dbReference type="Rhea" id="RHEA-COMP:11602"/>
        <dbReference type="Rhea" id="RHEA-COMP:11603"/>
        <dbReference type="ChEBI" id="CHEBI:15378"/>
        <dbReference type="ChEBI" id="CHEBI:29999"/>
        <dbReference type="ChEBI" id="CHEBI:30616"/>
        <dbReference type="ChEBI" id="CHEBI:83421"/>
        <dbReference type="ChEBI" id="CHEBI:456216"/>
    </reaction>
</comment>
<evidence type="ECO:0000256" key="11">
    <source>
        <dbReference type="ARBA" id="ARBA00023268"/>
    </source>
</evidence>
<dbReference type="Pfam" id="PF07475">
    <property type="entry name" value="Hpr_kinase_C"/>
    <property type="match status" value="1"/>
</dbReference>
<dbReference type="Gene3D" id="3.40.50.300">
    <property type="entry name" value="P-loop containing nucleotide triphosphate hydrolases"/>
    <property type="match status" value="1"/>
</dbReference>
<evidence type="ECO:0000256" key="9">
    <source>
        <dbReference type="ARBA" id="ARBA00022840"/>
    </source>
</evidence>
<dbReference type="SUPFAM" id="SSF53795">
    <property type="entry name" value="PEP carboxykinase-like"/>
    <property type="match status" value="1"/>
</dbReference>
<keyword evidence="18" id="KW-1185">Reference proteome</keyword>
<dbReference type="AlphaFoldDB" id="A0A2V5KA42"/>
<evidence type="ECO:0000313" key="18">
    <source>
        <dbReference type="Proteomes" id="UP000247476"/>
    </source>
</evidence>
<evidence type="ECO:0000256" key="13">
    <source>
        <dbReference type="ARBA" id="ARBA00047657"/>
    </source>
</evidence>
<dbReference type="InterPro" id="IPR028979">
    <property type="entry name" value="Ser_kin/Pase_Hpr-like_N_sf"/>
</dbReference>
<proteinExistence type="inferred from homology"/>
<organism evidence="17 18">
    <name type="scientific">Paenibacillus flagellatus</name>
    <dbReference type="NCBI Taxonomy" id="2211139"/>
    <lineage>
        <taxon>Bacteria</taxon>
        <taxon>Bacillati</taxon>
        <taxon>Bacillota</taxon>
        <taxon>Bacilli</taxon>
        <taxon>Bacillales</taxon>
        <taxon>Paenibacillaceae</taxon>
        <taxon>Paenibacillus</taxon>
    </lineage>
</organism>
<sequence length="313" mass="35721">MKFITVQDLVNRFHLEILAGHSELHRPIAKSRVHRPGLEFVGYFDFFPQQRVQVLGRKEITYLHKQSEEERDSRIGHVVQYHPPCFVVTWNQEIEGLRYLIAHCERERIPLLRTPDSTSKWIGLADSYLTKMLAPEIQVHGVCVNVAGIGILLRGKSGVGKSETALTLIRRGHRLVADDAVVLKKINPETIIGTHDGKTKEFLALRSVGLINVARIYGRGAFQEETRIVLDIELTQWKENELYNELDVEPKFSSYMDVNIPHIQISLQPGRDVAGLVEAAANNWYLKLQGYSAAEEFMQRIEASVQQQQQHKP</sequence>
<comment type="caution">
    <text evidence="17">The sequence shown here is derived from an EMBL/GenBank/DDBJ whole genome shotgun (WGS) entry which is preliminary data.</text>
</comment>
<feature type="active site" evidence="14">
    <location>
        <position position="161"/>
    </location>
</feature>
<comment type="similarity">
    <text evidence="3 14">Belongs to the HPrK/P family.</text>
</comment>
<feature type="binding site" evidence="14">
    <location>
        <begin position="155"/>
        <end position="162"/>
    </location>
    <ligand>
        <name>ATP</name>
        <dbReference type="ChEBI" id="CHEBI:30616"/>
    </ligand>
</feature>
<comment type="catalytic activity">
    <reaction evidence="13 14">
        <text>[HPr protein]-O-phospho-L-serine + phosphate + H(+) = [HPr protein]-L-serine + diphosphate</text>
        <dbReference type="Rhea" id="RHEA:46604"/>
        <dbReference type="Rhea" id="RHEA-COMP:11602"/>
        <dbReference type="Rhea" id="RHEA-COMP:11603"/>
        <dbReference type="ChEBI" id="CHEBI:15378"/>
        <dbReference type="ChEBI" id="CHEBI:29999"/>
        <dbReference type="ChEBI" id="CHEBI:33019"/>
        <dbReference type="ChEBI" id="CHEBI:43474"/>
        <dbReference type="ChEBI" id="CHEBI:83421"/>
    </reaction>
</comment>
<dbReference type="InterPro" id="IPR027417">
    <property type="entry name" value="P-loop_NTPase"/>
</dbReference>
<dbReference type="EMBL" id="QJVJ01000002">
    <property type="protein sequence ID" value="PYI56411.1"/>
    <property type="molecule type" value="Genomic_DNA"/>
</dbReference>
<comment type="miscellaneous">
    <text evidence="14">Both phosphorylation and phosphorolysis are carried out by the same active site and suggest a common mechanism for both reactions.</text>
</comment>
<keyword evidence="12 14" id="KW-0119">Carbohydrate metabolism</keyword>
<dbReference type="GO" id="GO:0006109">
    <property type="term" value="P:regulation of carbohydrate metabolic process"/>
    <property type="evidence" value="ECO:0007669"/>
    <property type="project" value="UniProtKB-UniRule"/>
</dbReference>